<sequence length="754" mass="84135">MMSSLSENEDEQYQFFDAHDDMDAASLSDSGSDCNDNPNSSSGFNNYASRAFQYDVWAGSPGSVKERRNKFLNWMGLSLDRFSCDNSVDVCSDSLGGGVDRVRESSGAVLRTLGFEDEFCSSRSSMSRWSNEQDESGLQEKFVCRIGNLDVGAEFDVDEMGEGSEVSEFREVGLDRLVTINECQNISDSLLSSSVQQVIQREIEEASNPVGAAKRVKKGWLSRLRSMSCIMDRHGEIHNLTTNDTNPIPGARIQRVRVRQCRKQMKELSALYKGQDIQAHEGSILSMKFSPDGKYLASAGEDGIVRIWQVVEDERSNDHDIPEIDPMCIYFTVNHLSELTPLFAEKEKLSKLRSLRKTSDSACVIFPPKVFRILEKPLHEFHGHSSEILDLSWSNNNYLLSSSIDKTVRLWRVGCDHCLKNFSHNNYGGYLPLCVFLPNMFFGYWGIDHVTCVQFNPVDDNYFISGSIDGKVRIWAIPGCQVVDWTDIREMVTAVCYRPDGQGGIVGSMTGTCRFYNVSDNHLQLESQMCLHGKKKSLCKRITGFQFSPQDPSTVMVTCADSQVRILHGTNVIGKYKGLRNAGNQMSASFTSDGKHIVSACDDSNVYVWNCSNEGEPALSQSKSIRAFEHFPTNASVAIPWCGMKYGNPENGWQFHALDESSPNTLPFPSPASFSLSQEFFSESFPKGSATWPEEKLPTSSLVSVPSKIHKSEHKFLKACQSTSSSHAWGLVIVTAGWDGRIRSFHNYGLPAPL</sequence>
<evidence type="ECO:0000313" key="4">
    <source>
        <dbReference type="EMBL" id="RVW14537.1"/>
    </source>
</evidence>
<dbReference type="PANTHER" id="PTHR14221">
    <property type="entry name" value="WD REPEAT DOMAIN 44"/>
    <property type="match status" value="1"/>
</dbReference>
<evidence type="ECO:0000313" key="5">
    <source>
        <dbReference type="Proteomes" id="UP000288805"/>
    </source>
</evidence>
<keyword evidence="1 3" id="KW-0853">WD repeat</keyword>
<comment type="caution">
    <text evidence="4">The sequence shown here is derived from an EMBL/GenBank/DDBJ whole genome shotgun (WGS) entry which is preliminary data.</text>
</comment>
<dbReference type="SMART" id="SM00320">
    <property type="entry name" value="WD40"/>
    <property type="match status" value="7"/>
</dbReference>
<dbReference type="Gene3D" id="2.130.10.10">
    <property type="entry name" value="YVTN repeat-like/Quinoprotein amine dehydrogenase"/>
    <property type="match status" value="2"/>
</dbReference>
<feature type="repeat" description="WD" evidence="3">
    <location>
        <begin position="277"/>
        <end position="318"/>
    </location>
</feature>
<dbReference type="EMBL" id="QGNW01002617">
    <property type="protein sequence ID" value="RVW14537.1"/>
    <property type="molecule type" value="Genomic_DNA"/>
</dbReference>
<dbReference type="InterPro" id="IPR036322">
    <property type="entry name" value="WD40_repeat_dom_sf"/>
</dbReference>
<dbReference type="InterPro" id="IPR015943">
    <property type="entry name" value="WD40/YVTN_repeat-like_dom_sf"/>
</dbReference>
<evidence type="ECO:0000256" key="1">
    <source>
        <dbReference type="ARBA" id="ARBA00022574"/>
    </source>
</evidence>
<protein>
    <submittedName>
        <fullName evidence="4">WD repeat-containing protein 44</fullName>
    </submittedName>
</protein>
<dbReference type="PROSITE" id="PS50294">
    <property type="entry name" value="WD_REPEATS_REGION"/>
    <property type="match status" value="2"/>
</dbReference>
<dbReference type="InterPro" id="IPR040324">
    <property type="entry name" value="WDR44/Dgr2"/>
</dbReference>
<reference evidence="4 5" key="1">
    <citation type="journal article" date="2018" name="PLoS Genet.">
        <title>Population sequencing reveals clonal diversity and ancestral inbreeding in the grapevine cultivar Chardonnay.</title>
        <authorList>
            <person name="Roach M.J."/>
            <person name="Johnson D.L."/>
            <person name="Bohlmann J."/>
            <person name="van Vuuren H.J."/>
            <person name="Jones S.J."/>
            <person name="Pretorius I.S."/>
            <person name="Schmidt S.A."/>
            <person name="Borneman A.R."/>
        </authorList>
    </citation>
    <scope>NUCLEOTIDE SEQUENCE [LARGE SCALE GENOMIC DNA]</scope>
    <source>
        <strain evidence="5">cv. Chardonnay</strain>
        <tissue evidence="4">Leaf</tissue>
    </source>
</reference>
<feature type="repeat" description="WD" evidence="3">
    <location>
        <begin position="450"/>
        <end position="475"/>
    </location>
</feature>
<organism evidence="4 5">
    <name type="scientific">Vitis vinifera</name>
    <name type="common">Grape</name>
    <dbReference type="NCBI Taxonomy" id="29760"/>
    <lineage>
        <taxon>Eukaryota</taxon>
        <taxon>Viridiplantae</taxon>
        <taxon>Streptophyta</taxon>
        <taxon>Embryophyta</taxon>
        <taxon>Tracheophyta</taxon>
        <taxon>Spermatophyta</taxon>
        <taxon>Magnoliopsida</taxon>
        <taxon>eudicotyledons</taxon>
        <taxon>Gunneridae</taxon>
        <taxon>Pentapetalae</taxon>
        <taxon>rosids</taxon>
        <taxon>Vitales</taxon>
        <taxon>Vitaceae</taxon>
        <taxon>Viteae</taxon>
        <taxon>Vitis</taxon>
    </lineage>
</organism>
<proteinExistence type="predicted"/>
<dbReference type="InterPro" id="IPR020472">
    <property type="entry name" value="WD40_PAC1"/>
</dbReference>
<evidence type="ECO:0000256" key="2">
    <source>
        <dbReference type="ARBA" id="ARBA00022737"/>
    </source>
</evidence>
<name>A0A438BUH8_VITVI</name>
<dbReference type="PANTHER" id="PTHR14221:SF57">
    <property type="entry name" value="TRANSDUCIN_WD40 REPEAT-LIKE SUPERFAMILY PROTEIN"/>
    <property type="match status" value="1"/>
</dbReference>
<feature type="repeat" description="WD" evidence="3">
    <location>
        <begin position="381"/>
        <end position="413"/>
    </location>
</feature>
<dbReference type="InterPro" id="IPR001680">
    <property type="entry name" value="WD40_rpt"/>
</dbReference>
<dbReference type="PRINTS" id="PR00320">
    <property type="entry name" value="GPROTEINBRPT"/>
</dbReference>
<gene>
    <name evidence="4" type="primary">WDR44_1</name>
    <name evidence="4" type="ORF">CK203_077248</name>
</gene>
<dbReference type="Pfam" id="PF00400">
    <property type="entry name" value="WD40"/>
    <property type="match status" value="4"/>
</dbReference>
<feature type="repeat" description="WD" evidence="3">
    <location>
        <begin position="587"/>
        <end position="610"/>
    </location>
</feature>
<accession>A0A438BUH8</accession>
<dbReference type="Proteomes" id="UP000288805">
    <property type="component" value="Unassembled WGS sequence"/>
</dbReference>
<dbReference type="SUPFAM" id="SSF50978">
    <property type="entry name" value="WD40 repeat-like"/>
    <property type="match status" value="1"/>
</dbReference>
<dbReference type="AlphaFoldDB" id="A0A438BUH8"/>
<evidence type="ECO:0000256" key="3">
    <source>
        <dbReference type="PROSITE-ProRule" id="PRU00221"/>
    </source>
</evidence>
<dbReference type="PROSITE" id="PS50082">
    <property type="entry name" value="WD_REPEATS_2"/>
    <property type="match status" value="4"/>
</dbReference>
<keyword evidence="2" id="KW-0677">Repeat</keyword>